<protein>
    <submittedName>
        <fullName evidence="1">Uncharacterized protein</fullName>
    </submittedName>
</protein>
<dbReference type="Proteomes" id="UP000281604">
    <property type="component" value="Unassembled WGS sequence"/>
</dbReference>
<dbReference type="AlphaFoldDB" id="A0A3M3ZM84"/>
<proteinExistence type="predicted"/>
<dbReference type="EMBL" id="RBQE01000598">
    <property type="protein sequence ID" value="RMO95770.1"/>
    <property type="molecule type" value="Genomic_DNA"/>
</dbReference>
<organism evidence="1 2">
    <name type="scientific">Pseudomonas syringae pv. persicae</name>
    <dbReference type="NCBI Taxonomy" id="237306"/>
    <lineage>
        <taxon>Bacteria</taxon>
        <taxon>Pseudomonadati</taxon>
        <taxon>Pseudomonadota</taxon>
        <taxon>Gammaproteobacteria</taxon>
        <taxon>Pseudomonadales</taxon>
        <taxon>Pseudomonadaceae</taxon>
        <taxon>Pseudomonas</taxon>
    </lineage>
</organism>
<evidence type="ECO:0000313" key="1">
    <source>
        <dbReference type="EMBL" id="RMO95770.1"/>
    </source>
</evidence>
<gene>
    <name evidence="1" type="ORF">ALQ30_200451</name>
</gene>
<accession>A0A3M3ZM84</accession>
<evidence type="ECO:0000313" key="2">
    <source>
        <dbReference type="Proteomes" id="UP000281604"/>
    </source>
</evidence>
<sequence length="80" mass="9141">MRKAFARFKPPINDGFAKRHFNCLPGQRYRPCNAEGYGFKHVLRVQFLRLAVTHLQLLFTHATQPCAGASVSARHRVAVY</sequence>
<reference evidence="1 2" key="1">
    <citation type="submission" date="2018-08" db="EMBL/GenBank/DDBJ databases">
        <title>Recombination of ecologically and evolutionarily significant loci maintains genetic cohesion in the Pseudomonas syringae species complex.</title>
        <authorList>
            <person name="Dillon M."/>
            <person name="Thakur S."/>
            <person name="Almeida R.N.D."/>
            <person name="Weir B.S."/>
            <person name="Guttman D.S."/>
        </authorList>
    </citation>
    <scope>NUCLEOTIDE SEQUENCE [LARGE SCALE GENOMIC DNA]</scope>
    <source>
        <strain evidence="1 2">ICMP 3706</strain>
    </source>
</reference>
<comment type="caution">
    <text evidence="1">The sequence shown here is derived from an EMBL/GenBank/DDBJ whole genome shotgun (WGS) entry which is preliminary data.</text>
</comment>
<name>A0A3M3ZM84_9PSED</name>